<evidence type="ECO:0000256" key="2">
    <source>
        <dbReference type="ARBA" id="ARBA00004141"/>
    </source>
</evidence>
<organism evidence="13 14">
    <name type="scientific">Araneus ventricosus</name>
    <name type="common">Orbweaver spider</name>
    <name type="synonym">Epeira ventricosa</name>
    <dbReference type="NCBI Taxonomy" id="182803"/>
    <lineage>
        <taxon>Eukaryota</taxon>
        <taxon>Metazoa</taxon>
        <taxon>Ecdysozoa</taxon>
        <taxon>Arthropoda</taxon>
        <taxon>Chelicerata</taxon>
        <taxon>Arachnida</taxon>
        <taxon>Araneae</taxon>
        <taxon>Araneomorphae</taxon>
        <taxon>Entelegynae</taxon>
        <taxon>Araneoidea</taxon>
        <taxon>Araneidae</taxon>
        <taxon>Araneus</taxon>
    </lineage>
</organism>
<keyword evidence="5 11" id="KW-0812">Transmembrane</keyword>
<evidence type="ECO:0000256" key="10">
    <source>
        <dbReference type="ARBA" id="ARBA00023136"/>
    </source>
</evidence>
<dbReference type="PROSITE" id="PS50939">
    <property type="entry name" value="CYTOCHROME_B561"/>
    <property type="match status" value="1"/>
</dbReference>
<evidence type="ECO:0000256" key="11">
    <source>
        <dbReference type="SAM" id="Phobius"/>
    </source>
</evidence>
<keyword evidence="9" id="KW-0408">Iron</keyword>
<dbReference type="GO" id="GO:0016491">
    <property type="term" value="F:oxidoreductase activity"/>
    <property type="evidence" value="ECO:0007669"/>
    <property type="project" value="InterPro"/>
</dbReference>
<keyword evidence="10 11" id="KW-0472">Membrane</keyword>
<dbReference type="EMBL" id="BGPR01002475">
    <property type="protein sequence ID" value="GBM74110.1"/>
    <property type="molecule type" value="Genomic_DNA"/>
</dbReference>
<accession>A0A4Y2I9D8</accession>
<dbReference type="PANTHER" id="PTHR10106:SF0">
    <property type="entry name" value="LD36721P"/>
    <property type="match status" value="1"/>
</dbReference>
<keyword evidence="4" id="KW-0349">Heme</keyword>
<feature type="domain" description="Cytochrome b561" evidence="12">
    <location>
        <begin position="1"/>
        <end position="132"/>
    </location>
</feature>
<evidence type="ECO:0000256" key="3">
    <source>
        <dbReference type="ARBA" id="ARBA00022448"/>
    </source>
</evidence>
<dbReference type="PANTHER" id="PTHR10106">
    <property type="entry name" value="CYTOCHROME B561-RELATED"/>
    <property type="match status" value="1"/>
</dbReference>
<reference evidence="13 14" key="1">
    <citation type="journal article" date="2019" name="Sci. Rep.">
        <title>Orb-weaving spider Araneus ventricosus genome elucidates the spidroin gene catalogue.</title>
        <authorList>
            <person name="Kono N."/>
            <person name="Nakamura H."/>
            <person name="Ohtoshi R."/>
            <person name="Moran D.A.P."/>
            <person name="Shinohara A."/>
            <person name="Yoshida Y."/>
            <person name="Fujiwara M."/>
            <person name="Mori M."/>
            <person name="Tomita M."/>
            <person name="Arakawa K."/>
        </authorList>
    </citation>
    <scope>NUCLEOTIDE SEQUENCE [LARGE SCALE GENOMIC DNA]</scope>
</reference>
<evidence type="ECO:0000313" key="14">
    <source>
        <dbReference type="Proteomes" id="UP000499080"/>
    </source>
</evidence>
<evidence type="ECO:0000256" key="7">
    <source>
        <dbReference type="ARBA" id="ARBA00022982"/>
    </source>
</evidence>
<comment type="caution">
    <text evidence="13">The sequence shown here is derived from an EMBL/GenBank/DDBJ whole genome shotgun (WGS) entry which is preliminary data.</text>
</comment>
<dbReference type="SMART" id="SM00665">
    <property type="entry name" value="B561"/>
    <property type="match status" value="1"/>
</dbReference>
<evidence type="ECO:0000259" key="12">
    <source>
        <dbReference type="PROSITE" id="PS50939"/>
    </source>
</evidence>
<dbReference type="InterPro" id="IPR043205">
    <property type="entry name" value="CYB561/CYBRD1-like"/>
</dbReference>
<keyword evidence="7" id="KW-0249">Electron transport</keyword>
<feature type="transmembrane region" description="Helical" evidence="11">
    <location>
        <begin position="33"/>
        <end position="57"/>
    </location>
</feature>
<sequence length="156" mass="17831">MIVTFILAVISLKSVFDSHDYRLVPIPNLYSLHSWIGLGTVILFAFQLFCGFVAFLYPGVRTSFRKMYLQYHQFFGTIIFILAILSCHSGIMEKVKASLGKEYLNLPAAAYIANFLGVSITIFAILVIYLLFMPRFKRRPLPEEDEICLELHENVA</sequence>
<proteinExistence type="predicted"/>
<feature type="transmembrane region" description="Helical" evidence="11">
    <location>
        <begin position="111"/>
        <end position="132"/>
    </location>
</feature>
<dbReference type="GO" id="GO:0046872">
    <property type="term" value="F:metal ion binding"/>
    <property type="evidence" value="ECO:0007669"/>
    <property type="project" value="UniProtKB-KW"/>
</dbReference>
<evidence type="ECO:0000256" key="9">
    <source>
        <dbReference type="ARBA" id="ARBA00023004"/>
    </source>
</evidence>
<keyword evidence="14" id="KW-1185">Reference proteome</keyword>
<evidence type="ECO:0000313" key="13">
    <source>
        <dbReference type="EMBL" id="GBM74110.1"/>
    </source>
</evidence>
<dbReference type="InterPro" id="IPR006593">
    <property type="entry name" value="Cyt_b561/ferric_Rdtase_TM"/>
</dbReference>
<keyword evidence="3" id="KW-0813">Transport</keyword>
<dbReference type="OrthoDB" id="907479at2759"/>
<evidence type="ECO:0000256" key="1">
    <source>
        <dbReference type="ARBA" id="ARBA00001970"/>
    </source>
</evidence>
<feature type="transmembrane region" description="Helical" evidence="11">
    <location>
        <begin position="69"/>
        <end position="91"/>
    </location>
</feature>
<evidence type="ECO:0000256" key="6">
    <source>
        <dbReference type="ARBA" id="ARBA00022723"/>
    </source>
</evidence>
<dbReference type="Pfam" id="PF03188">
    <property type="entry name" value="Cytochrom_B561"/>
    <property type="match status" value="1"/>
</dbReference>
<name>A0A4Y2I9D8_ARAVE</name>
<keyword evidence="6" id="KW-0479">Metal-binding</keyword>
<keyword evidence="8 11" id="KW-1133">Transmembrane helix</keyword>
<evidence type="ECO:0000256" key="4">
    <source>
        <dbReference type="ARBA" id="ARBA00022617"/>
    </source>
</evidence>
<comment type="cofactor">
    <cofactor evidence="1">
        <name>heme b</name>
        <dbReference type="ChEBI" id="CHEBI:60344"/>
    </cofactor>
</comment>
<dbReference type="Gene3D" id="1.20.120.1770">
    <property type="match status" value="1"/>
</dbReference>
<comment type="subcellular location">
    <subcellularLocation>
        <location evidence="2">Membrane</location>
        <topology evidence="2">Multi-pass membrane protein</topology>
    </subcellularLocation>
</comment>
<dbReference type="Proteomes" id="UP000499080">
    <property type="component" value="Unassembled WGS sequence"/>
</dbReference>
<dbReference type="GO" id="GO:0016020">
    <property type="term" value="C:membrane"/>
    <property type="evidence" value="ECO:0007669"/>
    <property type="project" value="UniProtKB-SubCell"/>
</dbReference>
<protein>
    <submittedName>
        <fullName evidence="13">Cytochrome b561</fullName>
    </submittedName>
</protein>
<evidence type="ECO:0000256" key="5">
    <source>
        <dbReference type="ARBA" id="ARBA00022692"/>
    </source>
</evidence>
<evidence type="ECO:0000256" key="8">
    <source>
        <dbReference type="ARBA" id="ARBA00022989"/>
    </source>
</evidence>
<gene>
    <name evidence="13" type="primary">F55H2.5</name>
    <name evidence="13" type="ORF">AVEN_144106_1</name>
</gene>
<dbReference type="AlphaFoldDB" id="A0A4Y2I9D8"/>